<dbReference type="Proteomes" id="UP000321798">
    <property type="component" value="Unassembled WGS sequence"/>
</dbReference>
<feature type="transmembrane region" description="Helical" evidence="1">
    <location>
        <begin position="194"/>
        <end position="216"/>
    </location>
</feature>
<dbReference type="EMBL" id="BKAL01000006">
    <property type="protein sequence ID" value="GEP69344.1"/>
    <property type="molecule type" value="Genomic_DNA"/>
</dbReference>
<feature type="transmembrane region" description="Helical" evidence="1">
    <location>
        <begin position="99"/>
        <end position="117"/>
    </location>
</feature>
<protein>
    <recommendedName>
        <fullName evidence="2">Heparan-alpha-glucosaminide N-acetyltransferase catalytic domain-containing protein</fullName>
    </recommendedName>
</protein>
<feature type="transmembrane region" description="Helical" evidence="1">
    <location>
        <begin position="124"/>
        <end position="143"/>
    </location>
</feature>
<sequence>MRRIEGVDVARGIAVLGMVTAHVGPDDHGPIPPGGFSQLADGRSAALFVVLAGVGLGLLSGGTDPVQGTRLVQARLRILVRGGLLLALGQALVLLDVPIAIILTSYAVYFALGVVALTWSRSALVTAAAVVALLGPLVVQWAQPRLPELSAGSPQTLADVVVGHYYPAAVWMAYVLAGLAIGRSDLRSTRLRRAGAVLGLGLVVLGHGGSWVALHVLGLPTPLATSEPHSSTTFEVVGNTGVALLVLAAALVAADRWPRTLSPLAATGALALTAYTAHLVAIAVVGPWIVWDTSLGWWLWFVGVIVLGCWAWRRRLGRGPLERALHAASTWAADLAPDALPERPGRLP</sequence>
<reference evidence="3 4" key="1">
    <citation type="submission" date="2019-07" db="EMBL/GenBank/DDBJ databases">
        <title>Whole genome shotgun sequence of Cellulomonas soli NBRC 109434.</title>
        <authorList>
            <person name="Hosoyama A."/>
            <person name="Uohara A."/>
            <person name="Ohji S."/>
            <person name="Ichikawa N."/>
        </authorList>
    </citation>
    <scope>NUCLEOTIDE SEQUENCE [LARGE SCALE GENOMIC DNA]</scope>
    <source>
        <strain evidence="3 4">NBRC 109434</strain>
    </source>
</reference>
<proteinExistence type="predicted"/>
<dbReference type="AlphaFoldDB" id="A0A512PDQ6"/>
<evidence type="ECO:0000313" key="4">
    <source>
        <dbReference type="Proteomes" id="UP000321798"/>
    </source>
</evidence>
<keyword evidence="1" id="KW-0812">Transmembrane</keyword>
<dbReference type="Pfam" id="PF07786">
    <property type="entry name" value="HGSNAT_cat"/>
    <property type="match status" value="1"/>
</dbReference>
<dbReference type="OrthoDB" id="4966979at2"/>
<evidence type="ECO:0000256" key="1">
    <source>
        <dbReference type="SAM" id="Phobius"/>
    </source>
</evidence>
<feature type="transmembrane region" description="Helical" evidence="1">
    <location>
        <begin position="266"/>
        <end position="289"/>
    </location>
</feature>
<feature type="transmembrane region" description="Helical" evidence="1">
    <location>
        <begin position="163"/>
        <end position="182"/>
    </location>
</feature>
<keyword evidence="4" id="KW-1185">Reference proteome</keyword>
<name>A0A512PDQ6_9CELL</name>
<keyword evidence="1" id="KW-1133">Transmembrane helix</keyword>
<feature type="transmembrane region" description="Helical" evidence="1">
    <location>
        <begin position="45"/>
        <end position="62"/>
    </location>
</feature>
<feature type="transmembrane region" description="Helical" evidence="1">
    <location>
        <begin position="74"/>
        <end position="93"/>
    </location>
</feature>
<dbReference type="RefSeq" id="WP_146953075.1">
    <property type="nucleotide sequence ID" value="NZ_BAABBJ010000006.1"/>
</dbReference>
<keyword evidence="1" id="KW-0472">Membrane</keyword>
<accession>A0A512PDQ6</accession>
<evidence type="ECO:0000259" key="2">
    <source>
        <dbReference type="Pfam" id="PF07786"/>
    </source>
</evidence>
<organism evidence="3 4">
    <name type="scientific">Cellulomonas soli</name>
    <dbReference type="NCBI Taxonomy" id="931535"/>
    <lineage>
        <taxon>Bacteria</taxon>
        <taxon>Bacillati</taxon>
        <taxon>Actinomycetota</taxon>
        <taxon>Actinomycetes</taxon>
        <taxon>Micrococcales</taxon>
        <taxon>Cellulomonadaceae</taxon>
        <taxon>Cellulomonas</taxon>
    </lineage>
</organism>
<comment type="caution">
    <text evidence="3">The sequence shown here is derived from an EMBL/GenBank/DDBJ whole genome shotgun (WGS) entry which is preliminary data.</text>
</comment>
<evidence type="ECO:0000313" key="3">
    <source>
        <dbReference type="EMBL" id="GEP69344.1"/>
    </source>
</evidence>
<feature type="transmembrane region" description="Helical" evidence="1">
    <location>
        <begin position="295"/>
        <end position="313"/>
    </location>
</feature>
<feature type="domain" description="Heparan-alpha-glucosaminide N-acetyltransferase catalytic" evidence="2">
    <location>
        <begin position="3"/>
        <end position="188"/>
    </location>
</feature>
<dbReference type="InterPro" id="IPR012429">
    <property type="entry name" value="HGSNAT_cat"/>
</dbReference>
<feature type="transmembrane region" description="Helical" evidence="1">
    <location>
        <begin position="236"/>
        <end position="254"/>
    </location>
</feature>
<gene>
    <name evidence="3" type="ORF">CSO01_20590</name>
</gene>